<dbReference type="InterPro" id="IPR015931">
    <property type="entry name" value="Acnase/IPM_dHydase_lsu_aba_1/3"/>
</dbReference>
<evidence type="ECO:0000256" key="1">
    <source>
        <dbReference type="ARBA" id="ARBA00011271"/>
    </source>
</evidence>
<proteinExistence type="predicted"/>
<dbReference type="RefSeq" id="WP_345251603.1">
    <property type="nucleotide sequence ID" value="NZ_BAABFO010000024.1"/>
</dbReference>
<gene>
    <name evidence="7" type="ORF">GCM10023144_39390</name>
</gene>
<keyword evidence="8" id="KW-1185">Reference proteome</keyword>
<accession>A0ABP8HJN6</accession>
<comment type="caution">
    <text evidence="7">The sequence shown here is derived from an EMBL/GenBank/DDBJ whole genome shotgun (WGS) entry which is preliminary data.</text>
</comment>
<feature type="domain" description="Aconitase/3-isopropylmalate dehydratase large subunit alpha/beta/alpha" evidence="6">
    <location>
        <begin position="88"/>
        <end position="413"/>
    </location>
</feature>
<evidence type="ECO:0000313" key="8">
    <source>
        <dbReference type="Proteomes" id="UP001501671"/>
    </source>
</evidence>
<evidence type="ECO:0000256" key="2">
    <source>
        <dbReference type="ARBA" id="ARBA00022723"/>
    </source>
</evidence>
<evidence type="ECO:0000256" key="3">
    <source>
        <dbReference type="ARBA" id="ARBA00023004"/>
    </source>
</evidence>
<keyword evidence="5" id="KW-0456">Lyase</keyword>
<sequence>MTPTNGRTMTEKMLARAAGIASCKAGDLVRPDPAWVIVHDGYVESLYKELSALGYRRIARPQRMAFVTDHDVIYTTTRAAERGAANRRIAAEWQVGHFSDAGRDGHGHLYPMESGMVQPGSFVFAYDMHCTNFGAIGAFALGVLGEISVVAATGSLTVQVPGAVRVRLDGRFAPGVHARDLGFKLSHALTSGQIPVEYDARVFEFCGPAVDAMSVAARVGLCNTLTEIGVAHTLFPPMTYRNEPCPELAGLVGDEDADYEATIDWNLSELVPQVALPGSPDNAATVETVAGQAIDQAYLGSCGSAMYEDFRDAAQFLRGKSLSPRVRMVVVPGTIEIARRLTDDGILEVFIDAGATVLPPGCGPCAGGRSSLLAPGEVSISTAATNNHGRMGAATSRAYLASPLTVAASAVAGEIVAPLPWPGDGTASLEIS</sequence>
<keyword evidence="4" id="KW-0411">Iron-sulfur</keyword>
<dbReference type="InterPro" id="IPR001030">
    <property type="entry name" value="Acoase/IPM_deHydtase_lsu_aba"/>
</dbReference>
<evidence type="ECO:0000256" key="5">
    <source>
        <dbReference type="ARBA" id="ARBA00023239"/>
    </source>
</evidence>
<reference evidence="8" key="1">
    <citation type="journal article" date="2019" name="Int. J. Syst. Evol. Microbiol.">
        <title>The Global Catalogue of Microorganisms (GCM) 10K type strain sequencing project: providing services to taxonomists for standard genome sequencing and annotation.</title>
        <authorList>
            <consortium name="The Broad Institute Genomics Platform"/>
            <consortium name="The Broad Institute Genome Sequencing Center for Infectious Disease"/>
            <person name="Wu L."/>
            <person name="Ma J."/>
        </authorList>
    </citation>
    <scope>NUCLEOTIDE SEQUENCE [LARGE SCALE GENOMIC DNA]</scope>
    <source>
        <strain evidence="8">JCM 17666</strain>
    </source>
</reference>
<dbReference type="Pfam" id="PF00330">
    <property type="entry name" value="Aconitase"/>
    <property type="match status" value="1"/>
</dbReference>
<protein>
    <submittedName>
        <fullName evidence="7">3-isopropylmalate dehydratase large subunit</fullName>
    </submittedName>
</protein>
<dbReference type="Proteomes" id="UP001501671">
    <property type="component" value="Unassembled WGS sequence"/>
</dbReference>
<dbReference type="Gene3D" id="3.30.499.10">
    <property type="entry name" value="Aconitase, domain 3"/>
    <property type="match status" value="2"/>
</dbReference>
<dbReference type="PRINTS" id="PR00415">
    <property type="entry name" value="ACONITASE"/>
</dbReference>
<organism evidence="7 8">
    <name type="scientific">Pigmentiphaga soli</name>
    <dbReference type="NCBI Taxonomy" id="1007095"/>
    <lineage>
        <taxon>Bacteria</taxon>
        <taxon>Pseudomonadati</taxon>
        <taxon>Pseudomonadota</taxon>
        <taxon>Betaproteobacteria</taxon>
        <taxon>Burkholderiales</taxon>
        <taxon>Alcaligenaceae</taxon>
        <taxon>Pigmentiphaga</taxon>
    </lineage>
</organism>
<dbReference type="PANTHER" id="PTHR43822:SF21">
    <property type="entry name" value="3-ISOPROPYLMALATE DEHYDRATASE LARGE SUBUNIT 1"/>
    <property type="match status" value="1"/>
</dbReference>
<evidence type="ECO:0000259" key="6">
    <source>
        <dbReference type="Pfam" id="PF00330"/>
    </source>
</evidence>
<dbReference type="EMBL" id="BAABFO010000024">
    <property type="protein sequence ID" value="GAA4340127.1"/>
    <property type="molecule type" value="Genomic_DNA"/>
</dbReference>
<comment type="subunit">
    <text evidence="1">Heterodimer of LeuC and LeuD.</text>
</comment>
<evidence type="ECO:0000256" key="4">
    <source>
        <dbReference type="ARBA" id="ARBA00023014"/>
    </source>
</evidence>
<keyword evidence="2" id="KW-0479">Metal-binding</keyword>
<evidence type="ECO:0000313" key="7">
    <source>
        <dbReference type="EMBL" id="GAA4340127.1"/>
    </source>
</evidence>
<dbReference type="InterPro" id="IPR036008">
    <property type="entry name" value="Aconitase_4Fe-4S_dom"/>
</dbReference>
<dbReference type="PANTHER" id="PTHR43822">
    <property type="entry name" value="HOMOACONITASE, MITOCHONDRIAL-RELATED"/>
    <property type="match status" value="1"/>
</dbReference>
<dbReference type="SUPFAM" id="SSF53732">
    <property type="entry name" value="Aconitase iron-sulfur domain"/>
    <property type="match status" value="1"/>
</dbReference>
<dbReference type="InterPro" id="IPR050067">
    <property type="entry name" value="IPM_dehydratase_rel_enz"/>
</dbReference>
<keyword evidence="3" id="KW-0408">Iron</keyword>
<name>A0ABP8HJN6_9BURK</name>